<dbReference type="InterPro" id="IPR015424">
    <property type="entry name" value="PyrdxlP-dep_Trfase"/>
</dbReference>
<dbReference type="GO" id="GO:0006520">
    <property type="term" value="P:amino acid metabolic process"/>
    <property type="evidence" value="ECO:0007669"/>
    <property type="project" value="InterPro"/>
</dbReference>
<evidence type="ECO:0000256" key="6">
    <source>
        <dbReference type="PIRSR" id="PIRSR602129-50"/>
    </source>
</evidence>
<organism evidence="8 9">
    <name type="scientific">Neolewinella aurantiaca</name>
    <dbReference type="NCBI Taxonomy" id="2602767"/>
    <lineage>
        <taxon>Bacteria</taxon>
        <taxon>Pseudomonadati</taxon>
        <taxon>Bacteroidota</taxon>
        <taxon>Saprospiria</taxon>
        <taxon>Saprospirales</taxon>
        <taxon>Lewinellaceae</taxon>
        <taxon>Neolewinella</taxon>
    </lineage>
</organism>
<evidence type="ECO:0000256" key="5">
    <source>
        <dbReference type="ARBA" id="ARBA00023239"/>
    </source>
</evidence>
<dbReference type="InterPro" id="IPR010977">
    <property type="entry name" value="Aromatic_deC"/>
</dbReference>
<dbReference type="PRINTS" id="PR00800">
    <property type="entry name" value="YHDCRBOXLASE"/>
</dbReference>
<dbReference type="OrthoDB" id="9803665at2"/>
<dbReference type="PANTHER" id="PTHR45677">
    <property type="entry name" value="GLUTAMATE DECARBOXYLASE-RELATED"/>
    <property type="match status" value="1"/>
</dbReference>
<evidence type="ECO:0000256" key="2">
    <source>
        <dbReference type="ARBA" id="ARBA00009533"/>
    </source>
</evidence>
<dbReference type="Pfam" id="PF00282">
    <property type="entry name" value="Pyridoxal_deC"/>
    <property type="match status" value="1"/>
</dbReference>
<gene>
    <name evidence="8" type="ORF">FUA23_01560</name>
</gene>
<comment type="cofactor">
    <cofactor evidence="1 6 7">
        <name>pyridoxal 5'-phosphate</name>
        <dbReference type="ChEBI" id="CHEBI:597326"/>
    </cofactor>
</comment>
<evidence type="ECO:0000256" key="4">
    <source>
        <dbReference type="ARBA" id="ARBA00022898"/>
    </source>
</evidence>
<keyword evidence="3" id="KW-0210">Decarboxylase</keyword>
<dbReference type="Proteomes" id="UP000321907">
    <property type="component" value="Unassembled WGS sequence"/>
</dbReference>
<keyword evidence="5 7" id="KW-0456">Lyase</keyword>
<comment type="similarity">
    <text evidence="2 7">Belongs to the group II decarboxylase family.</text>
</comment>
<feature type="modified residue" description="N6-(pyridoxal phosphate)lysine" evidence="6">
    <location>
        <position position="382"/>
    </location>
</feature>
<protein>
    <submittedName>
        <fullName evidence="8">Pyridoxal-dependent decarboxylase</fullName>
    </submittedName>
</protein>
<evidence type="ECO:0000256" key="7">
    <source>
        <dbReference type="RuleBase" id="RU000382"/>
    </source>
</evidence>
<dbReference type="GO" id="GO:0016831">
    <property type="term" value="F:carboxy-lyase activity"/>
    <property type="evidence" value="ECO:0007669"/>
    <property type="project" value="UniProtKB-KW"/>
</dbReference>
<accession>A0A5C7G028</accession>
<dbReference type="EMBL" id="VOXD01000002">
    <property type="protein sequence ID" value="TXF91410.1"/>
    <property type="molecule type" value="Genomic_DNA"/>
</dbReference>
<sequence>MPPRYARFSMPHGQRWASKTPFRSSLLFIRLFRSMRGSLMCFGARPPVQRTFSGKLLWCPANYPRIKRRSVPEEQQNKGSTNYLARMKSLHDLYDSENFRTVGHALIDQLADYLADADGRDANPQHEPETMLDDYRNILAGALNPNKFFGHHIEHSLHLHSPRYMGHQVNPPAPLTALADLANGIINGSTAVFEMGSTGAVMERLVIEKFVELLELDDSSGGFLTNGGTLANLTALLAARAAKWPAGDAWSNGNGNIRPCILVNEEAHYCVDRAVRIMGWGTAGIVNIPADENFRMRTDLIDEAVLKAEAEGLTPLAIVGSACTTSTGSFDDLSAIADAATRHNLWFHVDGAHGAPVRLDPARKHLLDGLEKADSLVMDFHKMLMCPGLTTGLFFRKGSDAYRTFHQKADYLLSFDTSEEDWYNMGRRTFECTKNMMSLRVFSLLSCAGTSVFRDYVVRVNETAQVFATAVRSNPDFELALEPDCNIVCFRFRPTRVAHSAEELNHLNTMLRSQLVSETKFYIVQTKLRGNAYLRCTFTNPLTEEVHCNELLAELTRLGTGLTDFRTQFI</sequence>
<dbReference type="Gene3D" id="3.40.640.10">
    <property type="entry name" value="Type I PLP-dependent aspartate aminotransferase-like (Major domain)"/>
    <property type="match status" value="1"/>
</dbReference>
<dbReference type="PANTHER" id="PTHR45677:SF8">
    <property type="entry name" value="CYSTEINE SULFINIC ACID DECARBOXYLASE"/>
    <property type="match status" value="1"/>
</dbReference>
<dbReference type="GO" id="GO:0019752">
    <property type="term" value="P:carboxylic acid metabolic process"/>
    <property type="evidence" value="ECO:0007669"/>
    <property type="project" value="InterPro"/>
</dbReference>
<keyword evidence="4 6" id="KW-0663">Pyridoxal phosphate</keyword>
<dbReference type="Gene3D" id="3.90.1150.170">
    <property type="match status" value="1"/>
</dbReference>
<comment type="caution">
    <text evidence="8">The sequence shown here is derived from an EMBL/GenBank/DDBJ whole genome shotgun (WGS) entry which is preliminary data.</text>
</comment>
<proteinExistence type="inferred from homology"/>
<dbReference type="InterPro" id="IPR015421">
    <property type="entry name" value="PyrdxlP-dep_Trfase_major"/>
</dbReference>
<reference evidence="8 9" key="1">
    <citation type="submission" date="2019-08" db="EMBL/GenBank/DDBJ databases">
        <title>Lewinella sp. strain SSH13 Genome sequencing and assembly.</title>
        <authorList>
            <person name="Kim I."/>
        </authorList>
    </citation>
    <scope>NUCLEOTIDE SEQUENCE [LARGE SCALE GENOMIC DNA]</scope>
    <source>
        <strain evidence="8 9">SSH13</strain>
    </source>
</reference>
<dbReference type="GO" id="GO:0030170">
    <property type="term" value="F:pyridoxal phosphate binding"/>
    <property type="evidence" value="ECO:0007669"/>
    <property type="project" value="InterPro"/>
</dbReference>
<dbReference type="InterPro" id="IPR002129">
    <property type="entry name" value="PyrdxlP-dep_de-COase"/>
</dbReference>
<name>A0A5C7G028_9BACT</name>
<evidence type="ECO:0000256" key="1">
    <source>
        <dbReference type="ARBA" id="ARBA00001933"/>
    </source>
</evidence>
<evidence type="ECO:0000256" key="3">
    <source>
        <dbReference type="ARBA" id="ARBA00022793"/>
    </source>
</evidence>
<evidence type="ECO:0000313" key="9">
    <source>
        <dbReference type="Proteomes" id="UP000321907"/>
    </source>
</evidence>
<evidence type="ECO:0000313" key="8">
    <source>
        <dbReference type="EMBL" id="TXF91410.1"/>
    </source>
</evidence>
<keyword evidence="9" id="KW-1185">Reference proteome</keyword>
<dbReference type="GO" id="GO:0005737">
    <property type="term" value="C:cytoplasm"/>
    <property type="evidence" value="ECO:0007669"/>
    <property type="project" value="TreeGrafter"/>
</dbReference>
<dbReference type="SUPFAM" id="SSF53383">
    <property type="entry name" value="PLP-dependent transferases"/>
    <property type="match status" value="1"/>
</dbReference>
<dbReference type="AlphaFoldDB" id="A0A5C7G028"/>